<dbReference type="PANTHER" id="PTHR30373">
    <property type="entry name" value="UPF0603 PROTEIN YGCG"/>
    <property type="match status" value="1"/>
</dbReference>
<dbReference type="STRING" id="1503054.WT74_27200"/>
<organism evidence="3">
    <name type="scientific">Burkholderia stagnalis</name>
    <dbReference type="NCBI Taxonomy" id="1503054"/>
    <lineage>
        <taxon>Bacteria</taxon>
        <taxon>Pseudomonadati</taxon>
        <taxon>Pseudomonadota</taxon>
        <taxon>Betaproteobacteria</taxon>
        <taxon>Burkholderiales</taxon>
        <taxon>Burkholderiaceae</taxon>
        <taxon>Burkholderia</taxon>
        <taxon>Burkholderia cepacia complex</taxon>
    </lineage>
</organism>
<dbReference type="Pfam" id="PF04536">
    <property type="entry name" value="TPM_phosphatase"/>
    <property type="match status" value="1"/>
</dbReference>
<dbReference type="Gene3D" id="3.10.310.50">
    <property type="match status" value="1"/>
</dbReference>
<dbReference type="Proteomes" id="UP000068603">
    <property type="component" value="Unassembled WGS sequence"/>
</dbReference>
<evidence type="ECO:0000313" key="5">
    <source>
        <dbReference type="Proteomes" id="UP000473470"/>
    </source>
</evidence>
<gene>
    <name evidence="2" type="ORF">F7R25_13135</name>
    <name evidence="3" type="ORF">WT44_12775</name>
</gene>
<proteinExistence type="predicted"/>
<dbReference type="EMBL" id="LPHB01000038">
    <property type="protein sequence ID" value="KWA63173.1"/>
    <property type="molecule type" value="Genomic_DNA"/>
</dbReference>
<dbReference type="RefSeq" id="WP_059883764.1">
    <property type="nucleotide sequence ID" value="NZ_CABVPM010000013.1"/>
</dbReference>
<dbReference type="AlphaFoldDB" id="A0A104L4W1"/>
<dbReference type="PANTHER" id="PTHR30373:SF8">
    <property type="entry name" value="BLL7265 PROTEIN"/>
    <property type="match status" value="1"/>
</dbReference>
<feature type="domain" description="TPM" evidence="1">
    <location>
        <begin position="43"/>
        <end position="140"/>
    </location>
</feature>
<protein>
    <recommendedName>
        <fullName evidence="1">TPM domain-containing protein</fullName>
    </recommendedName>
</protein>
<dbReference type="GeneID" id="93055873"/>
<reference evidence="2 5" key="2">
    <citation type="submission" date="2019-09" db="EMBL/GenBank/DDBJ databases">
        <title>Draft genome sequences of 48 bacterial type strains from the CCUG.</title>
        <authorList>
            <person name="Tunovic T."/>
            <person name="Pineiro-Iglesias B."/>
            <person name="Unosson C."/>
            <person name="Inganas E."/>
            <person name="Ohlen M."/>
            <person name="Cardew S."/>
            <person name="Jensie-Markopoulos S."/>
            <person name="Salva-Serra F."/>
            <person name="Jaen-Luchoro D."/>
            <person name="Karlsson R."/>
            <person name="Svensson-Stadler L."/>
            <person name="Chun J."/>
            <person name="Moore E."/>
        </authorList>
    </citation>
    <scope>NUCLEOTIDE SEQUENCE [LARGE SCALE GENOMIC DNA]</scope>
    <source>
        <strain evidence="2 5">CCUG 65686</strain>
    </source>
</reference>
<evidence type="ECO:0000313" key="3">
    <source>
        <dbReference type="EMBL" id="KWA63173.1"/>
    </source>
</evidence>
<dbReference type="EMBL" id="VZOK01000016">
    <property type="protein sequence ID" value="KAB0638115.1"/>
    <property type="molecule type" value="Genomic_DNA"/>
</dbReference>
<evidence type="ECO:0000313" key="2">
    <source>
        <dbReference type="EMBL" id="KAB0638115.1"/>
    </source>
</evidence>
<comment type="caution">
    <text evidence="3">The sequence shown here is derived from an EMBL/GenBank/DDBJ whole genome shotgun (WGS) entry which is preliminary data.</text>
</comment>
<dbReference type="InterPro" id="IPR007621">
    <property type="entry name" value="TPM_dom"/>
</dbReference>
<reference evidence="3 4" key="1">
    <citation type="submission" date="2015-11" db="EMBL/GenBank/DDBJ databases">
        <title>Expanding the genomic diversity of Burkholderia species for the development of highly accurate diagnostics.</title>
        <authorList>
            <person name="Sahl J."/>
            <person name="Keim P."/>
            <person name="Wagner D."/>
        </authorList>
    </citation>
    <scope>NUCLEOTIDE SEQUENCE [LARGE SCALE GENOMIC DNA]</scope>
    <source>
        <strain evidence="3 4">MSMB1960WGS</strain>
    </source>
</reference>
<sequence>MDLKRLLRHLLMTRWRVNAAFPRRSLRAIERAVHVSHDAHVGQVRFAVEGALHTNALLKGTSARARAIDVFSQLRIWDTEHNNGVLIYLLLADRDVEIVADRGIHAKVDSGEWEAICRVMEADFRRGDYQLGVLRGIELVTELLRKHFPVSRPPVDEFPSSPIVM</sequence>
<dbReference type="Proteomes" id="UP000473470">
    <property type="component" value="Unassembled WGS sequence"/>
</dbReference>
<evidence type="ECO:0000313" key="4">
    <source>
        <dbReference type="Proteomes" id="UP000068603"/>
    </source>
</evidence>
<name>A0A104L4W1_9BURK</name>
<evidence type="ECO:0000259" key="1">
    <source>
        <dbReference type="Pfam" id="PF04536"/>
    </source>
</evidence>
<accession>A0A104L4W1</accession>